<feature type="signal peptide" evidence="3">
    <location>
        <begin position="1"/>
        <end position="21"/>
    </location>
</feature>
<feature type="domain" description="Leucine-binding protein" evidence="4">
    <location>
        <begin position="36"/>
        <end position="379"/>
    </location>
</feature>
<comment type="caution">
    <text evidence="5">The sequence shown here is derived from an EMBL/GenBank/DDBJ whole genome shotgun (WGS) entry which is preliminary data.</text>
</comment>
<evidence type="ECO:0000313" key="5">
    <source>
        <dbReference type="EMBL" id="MBP0725901.1"/>
    </source>
</evidence>
<dbReference type="SUPFAM" id="SSF53822">
    <property type="entry name" value="Periplasmic binding protein-like I"/>
    <property type="match status" value="1"/>
</dbReference>
<evidence type="ECO:0000256" key="2">
    <source>
        <dbReference type="ARBA" id="ARBA00022729"/>
    </source>
</evidence>
<dbReference type="PROSITE" id="PS51257">
    <property type="entry name" value="PROKAR_LIPOPROTEIN"/>
    <property type="match status" value="1"/>
</dbReference>
<protein>
    <submittedName>
        <fullName evidence="5">Branched-chain amino acid ABC transporter substrate-binding protein</fullName>
    </submittedName>
</protein>
<evidence type="ECO:0000313" key="6">
    <source>
        <dbReference type="Proteomes" id="UP000682134"/>
    </source>
</evidence>
<feature type="chain" id="PRO_5039556107" evidence="3">
    <location>
        <begin position="22"/>
        <end position="393"/>
    </location>
</feature>
<sequence length="393" mass="41833">MMLKKGVAILATASLTAGLLAGCGNGKDSKDKNKVIEVATQSPLSGGSATLGDSIKLGAQMELENQKADFKKLGFDLKLVPYDDQGDPTKGVSNAEQIAADTSILGVVGHLNSGVAIPSSLKYEKAHIPMVSPANTATEVTDRGLSSVNRICARDDFQGPAGANYAVNTLKAKNIYIIQDKTAYGTGLADAFKDAAAKLGAKIVGYEGITVGEKDFNGVINNIATKKPDLVFFGGLYAEGGLIIKQAADKGLKMPFMGGDGLDSSTLVEIAGDAVKNVYYTSVAADTLKVAGGQEFANQYKKEFNKNIESYSAYGYDSMGVILQGIKNAIKDNNNKMPSREEVEKAVRDIQDFNGVVTKVGFDEKGDNKFAKVYIYHFDETKYPGKQIDEISK</sequence>
<dbReference type="Proteomes" id="UP000682134">
    <property type="component" value="Unassembled WGS sequence"/>
</dbReference>
<evidence type="ECO:0000256" key="1">
    <source>
        <dbReference type="ARBA" id="ARBA00010062"/>
    </source>
</evidence>
<evidence type="ECO:0000256" key="3">
    <source>
        <dbReference type="SAM" id="SignalP"/>
    </source>
</evidence>
<keyword evidence="2 3" id="KW-0732">Signal</keyword>
<dbReference type="AlphaFoldDB" id="A0A940NNJ7"/>
<gene>
    <name evidence="5" type="ORF">J5Y03_12040</name>
</gene>
<dbReference type="EMBL" id="JAGIYQ010000007">
    <property type="protein sequence ID" value="MBP0725901.1"/>
    <property type="molecule type" value="Genomic_DNA"/>
</dbReference>
<dbReference type="CDD" id="cd06342">
    <property type="entry name" value="PBP1_ABC_LIVBP-like"/>
    <property type="match status" value="1"/>
</dbReference>
<dbReference type="Gene3D" id="3.40.50.2300">
    <property type="match status" value="2"/>
</dbReference>
<dbReference type="InterPro" id="IPR028081">
    <property type="entry name" value="Leu-bd"/>
</dbReference>
<dbReference type="PANTHER" id="PTHR47151:SF2">
    <property type="entry name" value="AMINO ACID BINDING PROTEIN"/>
    <property type="match status" value="1"/>
</dbReference>
<evidence type="ECO:0000259" key="4">
    <source>
        <dbReference type="Pfam" id="PF13458"/>
    </source>
</evidence>
<reference evidence="5" key="1">
    <citation type="submission" date="2021-04" db="EMBL/GenBank/DDBJ databases">
        <title>Genome seq and assembly of Bacillus sp.</title>
        <authorList>
            <person name="Chhetri G."/>
        </authorList>
    </citation>
    <scope>NUCLEOTIDE SEQUENCE</scope>
    <source>
        <strain evidence="5">RG28</strain>
    </source>
</reference>
<organism evidence="5 6">
    <name type="scientific">Gottfriedia endophytica</name>
    <dbReference type="NCBI Taxonomy" id="2820819"/>
    <lineage>
        <taxon>Bacteria</taxon>
        <taxon>Bacillati</taxon>
        <taxon>Bacillota</taxon>
        <taxon>Bacilli</taxon>
        <taxon>Bacillales</taxon>
        <taxon>Bacillaceae</taxon>
        <taxon>Gottfriedia</taxon>
    </lineage>
</organism>
<accession>A0A940NNJ7</accession>
<dbReference type="PANTHER" id="PTHR47151">
    <property type="entry name" value="LEU/ILE/VAL-BINDING ABC TRANSPORTER SUBUNIT"/>
    <property type="match status" value="1"/>
</dbReference>
<dbReference type="RefSeq" id="WP_209405942.1">
    <property type="nucleotide sequence ID" value="NZ_JAGIYQ010000007.1"/>
</dbReference>
<name>A0A940NNJ7_9BACI</name>
<dbReference type="Pfam" id="PF13458">
    <property type="entry name" value="Peripla_BP_6"/>
    <property type="match status" value="1"/>
</dbReference>
<keyword evidence="6" id="KW-1185">Reference proteome</keyword>
<dbReference type="InterPro" id="IPR028082">
    <property type="entry name" value="Peripla_BP_I"/>
</dbReference>
<comment type="similarity">
    <text evidence="1">Belongs to the leucine-binding protein family.</text>
</comment>
<proteinExistence type="inferred from homology"/>